<comment type="caution">
    <text evidence="3">The sequence shown here is derived from an EMBL/GenBank/DDBJ whole genome shotgun (WGS) entry which is preliminary data.</text>
</comment>
<feature type="compositionally biased region" description="Polar residues" evidence="2">
    <location>
        <begin position="1315"/>
        <end position="1327"/>
    </location>
</feature>
<feature type="region of interest" description="Disordered" evidence="2">
    <location>
        <begin position="111"/>
        <end position="130"/>
    </location>
</feature>
<proteinExistence type="predicted"/>
<protein>
    <submittedName>
        <fullName evidence="3">Uncharacterized protein</fullName>
    </submittedName>
</protein>
<dbReference type="OrthoDB" id="10255344at2759"/>
<feature type="coiled-coil region" evidence="1">
    <location>
        <begin position="29"/>
        <end position="67"/>
    </location>
</feature>
<feature type="coiled-coil region" evidence="1">
    <location>
        <begin position="407"/>
        <end position="434"/>
    </location>
</feature>
<name>A0A8H7Y982_PSICU</name>
<feature type="coiled-coil region" evidence="1">
    <location>
        <begin position="566"/>
        <end position="635"/>
    </location>
</feature>
<evidence type="ECO:0000256" key="2">
    <source>
        <dbReference type="SAM" id="MobiDB-lite"/>
    </source>
</evidence>
<keyword evidence="1" id="KW-0175">Coiled coil</keyword>
<feature type="coiled-coil region" evidence="1">
    <location>
        <begin position="278"/>
        <end position="361"/>
    </location>
</feature>
<sequence length="1539" mass="173121">MSTWNLGIGDVSEETRAYKDKIASKDGQIAAQQDRLVKQAEELEEMKERLNEALHKLTAESQRALQLEVDLNQRSEDLRNEKIASENAKTALITAQEKTKSSHLELRQMESTLERISNTSDDHKGRSEKLEREKTILESRVKELESNLRNVTQPNATATPGRRTISRARSSSLSNFRITTLEQDLLDVRDSLAKKECHLQTVSQKLAQASQDLMKADNEKSAIEKQLGSQINTLKALVEEKEEELEYMRQQQGEGSREDELLKRIEEDDARIAALELMLREEEGARELKERLRKMENALKEEQQRGADAQERCKELSKANQKALDQLIETRQEVQRLAGDLQEMERRERTLKDKARKSLEACEDPLMNEDSCLIDMDSMDACAAQTAPSAAESLPEQEPDLDAIAQIERLLGAIDRLRGERDALRRDVQFLETESRFAIEALEAKLSASISTNSDPHTIATIDQLRTEMDDLHAQFDAANRKNAATILQKNIQIKRLGVQVQALAVILDRVGSFGVMQSQSHSQPDVKDLEQKYAGSVRSLQDMANQRDGLLVQQRDKDINWERELEALRVAEQDAREHLEDAMHEIAELNNHIDAVESERDSLILQVTNLTSDLQLAQEELTNAESRYTNLQFHQLSNMTSNEATRTLREHIEELEGRVMRRNELVGILQHDVRRLDTNLRLQEERLMEMTSELEMMAAQKDAMVEDCADAREARNEALLRIESLEIDMENMEGKKVLLEGQIAALKEQQAVLEGAKVALEDQKAALENQKTALEGQDADNQAIINNLVSIFKESVNHVREAFLRVRDGTASSETRTEDNNLQQLQSDITRLAESPNNSDTRRNELTGISAALKQCQMEALELSTIARSLRLKTTNAVLSGDENNPVSKEPTVDVVNPETQHEDMKDKLDELKPKHSDAVSALEQRLAEAETSLEDLRARYATAVRDHQKAQQESANSIHELQEKLSAAEQQLSHTQQLHEQLQTVQSGNEHELSELKAQLLAAEQREKEAFISRDALQVEKDRLLADIDHLQQEQSALLTAQSDKLAAQQDLERKVHSLQGRFEEETRLLEISKEEAARLEHRLQKEVNARSQDHKSHASALASANEQYAQAEEIIAGLRLELSALQKELQVAQTNFASSEEEKTTLQQEITSMEAEIQKSKSLSRYLESQVKESEHLVSTLKGDIERLQSDLARSEKACKAAEVNLSLQNAQHKRETTEFQRELSALRSRPNLELALSELEERNTEMEELLRAKCTEIEENDDRVLEMLKEKKKLSAKVETLNRKVQNLQAKLAAAKASVSAPPELHIGTTPPISSRASTSAAETPQHAPAVISRPRSATVTATPSSSVRTPQEVASESRRKSLTRNTSGPSSLPRPKTPERSRAIAPVFKARTPERRIAPEADDLHSEVVIGKKRAAPDDFEACENMPAQAFTPDGEDVENKTPRVRRVLNSLQSGFTPVRHQRPTVPMPSPRRAAPARTPPTFIADLTNTPHMQPMPSSAKPSGSKRSWLGKIRGSSQDKPSSAKSIFERGEVS</sequence>
<feature type="coiled-coil region" evidence="1">
    <location>
        <begin position="199"/>
        <end position="251"/>
    </location>
</feature>
<feature type="region of interest" description="Disordered" evidence="2">
    <location>
        <begin position="1463"/>
        <end position="1539"/>
    </location>
</feature>
<feature type="region of interest" description="Disordered" evidence="2">
    <location>
        <begin position="1300"/>
        <end position="1394"/>
    </location>
</feature>
<evidence type="ECO:0000313" key="3">
    <source>
        <dbReference type="EMBL" id="KAG5173656.1"/>
    </source>
</evidence>
<dbReference type="EMBL" id="JAFIQS010000001">
    <property type="protein sequence ID" value="KAG5173656.1"/>
    <property type="molecule type" value="Genomic_DNA"/>
</dbReference>
<reference evidence="3" key="1">
    <citation type="submission" date="2021-02" db="EMBL/GenBank/DDBJ databases">
        <title>Psilocybe cubensis genome.</title>
        <authorList>
            <person name="Mckernan K.J."/>
            <person name="Crawford S."/>
            <person name="Trippe A."/>
            <person name="Kane L.T."/>
            <person name="Mclaughlin S."/>
        </authorList>
    </citation>
    <scope>NUCLEOTIDE SEQUENCE [LARGE SCALE GENOMIC DNA]</scope>
    <source>
        <strain evidence="3">MGC-MH-2018</strain>
    </source>
</reference>
<feature type="compositionally biased region" description="Basic and acidic residues" evidence="2">
    <location>
        <begin position="120"/>
        <end position="130"/>
    </location>
</feature>
<accession>A0A8H7Y982</accession>
<feature type="coiled-coil region" evidence="1">
    <location>
        <begin position="674"/>
        <end position="781"/>
    </location>
</feature>
<evidence type="ECO:0000256" key="1">
    <source>
        <dbReference type="SAM" id="Coils"/>
    </source>
</evidence>
<feature type="compositionally biased region" description="Polar residues" evidence="2">
    <location>
        <begin position="1520"/>
        <end position="1530"/>
    </location>
</feature>
<organism evidence="3">
    <name type="scientific">Psilocybe cubensis</name>
    <name type="common">Psychedelic mushroom</name>
    <name type="synonym">Stropharia cubensis</name>
    <dbReference type="NCBI Taxonomy" id="181762"/>
    <lineage>
        <taxon>Eukaryota</taxon>
        <taxon>Fungi</taxon>
        <taxon>Dikarya</taxon>
        <taxon>Basidiomycota</taxon>
        <taxon>Agaricomycotina</taxon>
        <taxon>Agaricomycetes</taxon>
        <taxon>Agaricomycetidae</taxon>
        <taxon>Agaricales</taxon>
        <taxon>Agaricineae</taxon>
        <taxon>Strophariaceae</taxon>
        <taxon>Psilocybe</taxon>
    </lineage>
</organism>
<gene>
    <name evidence="3" type="ORF">JR316_000313</name>
</gene>
<feature type="coiled-coil region" evidence="1">
    <location>
        <begin position="921"/>
        <end position="987"/>
    </location>
</feature>
<feature type="compositionally biased region" description="Low complexity" evidence="2">
    <location>
        <begin position="1339"/>
        <end position="1354"/>
    </location>
</feature>
<feature type="compositionally biased region" description="Polar residues" evidence="2">
    <location>
        <begin position="1492"/>
        <end position="1511"/>
    </location>
</feature>
<feature type="compositionally biased region" description="Low complexity" evidence="2">
    <location>
        <begin position="1476"/>
        <end position="1486"/>
    </location>
</feature>